<feature type="non-terminal residue" evidence="1">
    <location>
        <position position="210"/>
    </location>
</feature>
<dbReference type="EC" id="3.4.19.13" evidence="1"/>
<dbReference type="AlphaFoldDB" id="A0A3B1C3Z5"/>
<dbReference type="SUPFAM" id="SSF56235">
    <property type="entry name" value="N-terminal nucleophile aminohydrolases (Ntn hydrolases)"/>
    <property type="match status" value="1"/>
</dbReference>
<dbReference type="InterPro" id="IPR051792">
    <property type="entry name" value="GGT_bact"/>
</dbReference>
<keyword evidence="1" id="KW-0378">Hydrolase</keyword>
<dbReference type="InterPro" id="IPR029055">
    <property type="entry name" value="Ntn_hydrolases_N"/>
</dbReference>
<dbReference type="EMBL" id="UOGD01000114">
    <property type="protein sequence ID" value="VAX18744.1"/>
    <property type="molecule type" value="Genomic_DNA"/>
</dbReference>
<proteinExistence type="predicted"/>
<keyword evidence="1" id="KW-0012">Acyltransferase</keyword>
<dbReference type="Pfam" id="PF01019">
    <property type="entry name" value="G_glu_transpept"/>
    <property type="match status" value="1"/>
</dbReference>
<organism evidence="1">
    <name type="scientific">hydrothermal vent metagenome</name>
    <dbReference type="NCBI Taxonomy" id="652676"/>
    <lineage>
        <taxon>unclassified sequences</taxon>
        <taxon>metagenomes</taxon>
        <taxon>ecological metagenomes</taxon>
    </lineage>
</organism>
<protein>
    <submittedName>
        <fullName evidence="1">Gamma-glutamyltranspeptidase @ Glutathione hydrolase</fullName>
        <ecNumber evidence="1">2.3.2.2</ecNumber>
        <ecNumber evidence="1">3.4.19.13</ecNumber>
    </submittedName>
</protein>
<dbReference type="PRINTS" id="PR01210">
    <property type="entry name" value="GGTRANSPTASE"/>
</dbReference>
<evidence type="ECO:0000313" key="1">
    <source>
        <dbReference type="EMBL" id="VAX18744.1"/>
    </source>
</evidence>
<accession>A0A3B1C3Z5</accession>
<dbReference type="GO" id="GO:0103068">
    <property type="term" value="F:leukotriene C4 gamma-glutamyl transferase activity"/>
    <property type="evidence" value="ECO:0007669"/>
    <property type="project" value="UniProtKB-EC"/>
</dbReference>
<sequence>MLMQKFYKIFVIILFVFSVTVIGKSKDPVRAKNGMVVSASDIASMVGVGILEKGGNAVDAAVAVGFALAVTYPQAGNIGGGGFMVIHLENGKSTTIDYREKAPSSAFRDMYLNDKGEYDMSKSTQGWASSGVPGSTAGLLYALDQYGTMDISEVLEPAIKLAENGFPIDYHFARTLNHYKNTFSKYESTKKIFTSEFGNFGDGDLFIQTD</sequence>
<reference evidence="1" key="1">
    <citation type="submission" date="2018-06" db="EMBL/GenBank/DDBJ databases">
        <authorList>
            <person name="Zhirakovskaya E."/>
        </authorList>
    </citation>
    <scope>NUCLEOTIDE SEQUENCE</scope>
</reference>
<gene>
    <name evidence="1" type="ORF">MNBD_IGNAVI01-2221</name>
</gene>
<dbReference type="PANTHER" id="PTHR43199">
    <property type="entry name" value="GLUTATHIONE HYDROLASE"/>
    <property type="match status" value="1"/>
</dbReference>
<dbReference type="PANTHER" id="PTHR43199:SF1">
    <property type="entry name" value="GLUTATHIONE HYDROLASE PROENZYME"/>
    <property type="match status" value="1"/>
</dbReference>
<dbReference type="GO" id="GO:0036374">
    <property type="term" value="F:glutathione hydrolase activity"/>
    <property type="evidence" value="ECO:0007669"/>
    <property type="project" value="UniProtKB-EC"/>
</dbReference>
<dbReference type="EC" id="2.3.2.2" evidence="1"/>
<keyword evidence="1" id="KW-0808">Transferase</keyword>
<name>A0A3B1C3Z5_9ZZZZ</name>